<dbReference type="RefSeq" id="WP_194855072.1">
    <property type="nucleotide sequence ID" value="NZ_ARXR01000003.1"/>
</dbReference>
<feature type="binding site" evidence="5">
    <location>
        <position position="101"/>
    </location>
    <ligand>
        <name>Mg(2+)</name>
        <dbReference type="ChEBI" id="CHEBI:18420"/>
    </ligand>
</feature>
<comment type="caution">
    <text evidence="7">The sequence shown here is derived from an EMBL/GenBank/DDBJ whole genome shotgun (WGS) entry which is preliminary data.</text>
</comment>
<evidence type="ECO:0000256" key="1">
    <source>
        <dbReference type="ARBA" id="ARBA00022649"/>
    </source>
</evidence>
<keyword evidence="5" id="KW-0460">Magnesium</keyword>
<keyword evidence="4 5" id="KW-0378">Hydrolase</keyword>
<evidence type="ECO:0000256" key="5">
    <source>
        <dbReference type="HAMAP-Rule" id="MF_00265"/>
    </source>
</evidence>
<keyword evidence="1 5" id="KW-1277">Toxin-antitoxin system</keyword>
<feature type="binding site" evidence="5">
    <location>
        <position position="6"/>
    </location>
    <ligand>
        <name>Mg(2+)</name>
        <dbReference type="ChEBI" id="CHEBI:18420"/>
    </ligand>
</feature>
<dbReference type="InterPro" id="IPR029060">
    <property type="entry name" value="PIN-like_dom_sf"/>
</dbReference>
<dbReference type="InterPro" id="IPR022907">
    <property type="entry name" value="VapC_family"/>
</dbReference>
<gene>
    <name evidence="5" type="primary">vapC</name>
    <name evidence="7" type="ORF">ISO4_00564</name>
</gene>
<keyword evidence="8" id="KW-1185">Reference proteome</keyword>
<evidence type="ECO:0000313" key="8">
    <source>
        <dbReference type="Proteomes" id="UP000644441"/>
    </source>
</evidence>
<dbReference type="Pfam" id="PF01850">
    <property type="entry name" value="PIN"/>
    <property type="match status" value="1"/>
</dbReference>
<dbReference type="CDD" id="cd09874">
    <property type="entry name" value="PIN_MT3492-like"/>
    <property type="match status" value="1"/>
</dbReference>
<protein>
    <recommendedName>
        <fullName evidence="5">Ribonuclease VapC</fullName>
        <shortName evidence="5">RNase VapC</shortName>
        <ecNumber evidence="5">3.1.-.-</ecNumber>
    </recommendedName>
    <alternativeName>
        <fullName evidence="5">Toxin VapC</fullName>
    </alternativeName>
</protein>
<dbReference type="SUPFAM" id="SSF88723">
    <property type="entry name" value="PIN domain-like"/>
    <property type="match status" value="1"/>
</dbReference>
<comment type="cofactor">
    <cofactor evidence="5">
        <name>Mg(2+)</name>
        <dbReference type="ChEBI" id="CHEBI:18420"/>
    </cofactor>
</comment>
<evidence type="ECO:0000259" key="6">
    <source>
        <dbReference type="Pfam" id="PF01850"/>
    </source>
</evidence>
<name>A0ABS0ACW4_9GAMM</name>
<evidence type="ECO:0000256" key="4">
    <source>
        <dbReference type="ARBA" id="ARBA00022801"/>
    </source>
</evidence>
<dbReference type="Proteomes" id="UP000644441">
    <property type="component" value="Unassembled WGS sequence"/>
</dbReference>
<comment type="similarity">
    <text evidence="5">Belongs to the PINc/VapC protein family.</text>
</comment>
<sequence>MIVYLDTSAFLKLYLDEDGGDRTREAIDKAGVICTHLITYVEMRAALARAHRMQRITDAELIQYQEQFERDWITVRTVNIDIPMVRRAGELAARHGLRGYDSVHLAGADRVRSIKPIRKPMIFAAFDKKLLAAAQELGLSSL</sequence>
<evidence type="ECO:0000256" key="2">
    <source>
        <dbReference type="ARBA" id="ARBA00022722"/>
    </source>
</evidence>
<organism evidence="7 8">
    <name type="scientific">Alloalcanivorax venustensis ISO4</name>
    <dbReference type="NCBI Taxonomy" id="1177184"/>
    <lineage>
        <taxon>Bacteria</taxon>
        <taxon>Pseudomonadati</taxon>
        <taxon>Pseudomonadota</taxon>
        <taxon>Gammaproteobacteria</taxon>
        <taxon>Oceanospirillales</taxon>
        <taxon>Alcanivoracaceae</taxon>
        <taxon>Alloalcanivorax</taxon>
    </lineage>
</organism>
<dbReference type="EC" id="3.1.-.-" evidence="5"/>
<comment type="function">
    <text evidence="5">Toxic component of a toxin-antitoxin (TA) system. An RNase.</text>
</comment>
<dbReference type="HAMAP" id="MF_00265">
    <property type="entry name" value="VapC_Nob1"/>
    <property type="match status" value="1"/>
</dbReference>
<dbReference type="Gene3D" id="3.40.50.1010">
    <property type="entry name" value="5'-nuclease"/>
    <property type="match status" value="1"/>
</dbReference>
<proteinExistence type="inferred from homology"/>
<keyword evidence="2 5" id="KW-0540">Nuclease</keyword>
<accession>A0ABS0ACW4</accession>
<keyword evidence="3 5" id="KW-0479">Metal-binding</keyword>
<dbReference type="GeneID" id="99767661"/>
<dbReference type="InterPro" id="IPR002716">
    <property type="entry name" value="PIN_dom"/>
</dbReference>
<evidence type="ECO:0000313" key="7">
    <source>
        <dbReference type="EMBL" id="MBF5051962.1"/>
    </source>
</evidence>
<dbReference type="EMBL" id="ARXR01000003">
    <property type="protein sequence ID" value="MBF5051962.1"/>
    <property type="molecule type" value="Genomic_DNA"/>
</dbReference>
<keyword evidence="5" id="KW-0800">Toxin</keyword>
<evidence type="ECO:0000256" key="3">
    <source>
        <dbReference type="ARBA" id="ARBA00022723"/>
    </source>
</evidence>
<reference evidence="7 8" key="1">
    <citation type="submission" date="2012-09" db="EMBL/GenBank/DDBJ databases">
        <title>Genome Sequence of alkane-degrading Bacterium Alcanivorax venustensis ISO4.</title>
        <authorList>
            <person name="Lai Q."/>
            <person name="Shao Z."/>
        </authorList>
    </citation>
    <scope>NUCLEOTIDE SEQUENCE [LARGE SCALE GENOMIC DNA]</scope>
    <source>
        <strain evidence="7 8">ISO4</strain>
    </source>
</reference>
<feature type="domain" description="PIN" evidence="6">
    <location>
        <begin position="3"/>
        <end position="113"/>
    </location>
</feature>